<dbReference type="Proteomes" id="UP000732378">
    <property type="component" value="Unassembled WGS sequence"/>
</dbReference>
<keyword evidence="3" id="KW-1185">Reference proteome</keyword>
<protein>
    <submittedName>
        <fullName evidence="2">Uncharacterized protein</fullName>
    </submittedName>
</protein>
<feature type="compositionally biased region" description="Polar residues" evidence="1">
    <location>
        <begin position="354"/>
        <end position="368"/>
    </location>
</feature>
<feature type="compositionally biased region" description="Low complexity" evidence="1">
    <location>
        <begin position="369"/>
        <end position="380"/>
    </location>
</feature>
<comment type="caution">
    <text evidence="2">The sequence shown here is derived from an EMBL/GenBank/DDBJ whole genome shotgun (WGS) entry which is preliminary data.</text>
</comment>
<gene>
    <name evidence="2" type="ORF">JOE61_000902</name>
</gene>
<evidence type="ECO:0000256" key="1">
    <source>
        <dbReference type="SAM" id="MobiDB-lite"/>
    </source>
</evidence>
<reference evidence="2 3" key="1">
    <citation type="submission" date="2021-01" db="EMBL/GenBank/DDBJ databases">
        <title>Sequencing the genomes of 1000 actinobacteria strains.</title>
        <authorList>
            <person name="Klenk H.-P."/>
        </authorList>
    </citation>
    <scope>NUCLEOTIDE SEQUENCE [LARGE SCALE GENOMIC DNA]</scope>
    <source>
        <strain evidence="2 3">DSM 18239</strain>
    </source>
</reference>
<proteinExistence type="predicted"/>
<dbReference type="RefSeq" id="WP_193667794.1">
    <property type="nucleotide sequence ID" value="NZ_JACDTV010000003.1"/>
</dbReference>
<feature type="compositionally biased region" description="Polar residues" evidence="1">
    <location>
        <begin position="302"/>
        <end position="331"/>
    </location>
</feature>
<organism evidence="2 3">
    <name type="scientific">Nocardioides salarius</name>
    <dbReference type="NCBI Taxonomy" id="374513"/>
    <lineage>
        <taxon>Bacteria</taxon>
        <taxon>Bacillati</taxon>
        <taxon>Actinomycetota</taxon>
        <taxon>Actinomycetes</taxon>
        <taxon>Propionibacteriales</taxon>
        <taxon>Nocardioidaceae</taxon>
        <taxon>Nocardioides</taxon>
    </lineage>
</organism>
<evidence type="ECO:0000313" key="3">
    <source>
        <dbReference type="Proteomes" id="UP000732378"/>
    </source>
</evidence>
<sequence length="547" mass="59163">MSALPSTEILSTDEPTISLVKAPAPDTTFADVVGPDAKPAELKKAIERESVWLPKAAAGGHGVRADCMLRYAAALDLAGNATGNLTWRAKHINARCGILSEKPKPVSRILANYVKGGLLAKKAVTWSPGQAAQVHIDRTAAEDSIRIPLGVFWEYRWAADAPTGPRYGQDTKFVLVWLAAWLLTATYEVKGVVYTSTETYMGLPVAAKWVAEKAGISLVTYRRAFAVVQRVCADADWVTWERAFREDDGHDAYRVTVDWSKAPVLKAAPQTPPESEQGTPLETEQGTPPETEQGTPPETEHSPSITNASEALLPSQSPAAHTAEASETTDPITAKAKTGGKEEEKSKKQFPPSEANTLCGNPSMVTALTGTRPDTAAAPTATHATTTFETWLLAVIAGVTDTSNHRRLALTARDVDARTEALSARYEGGWTPEAYSAWLTYQEAPSVSVSGAWRSRVEQSPTTPPATTGARAEEADKEAARDKWVRMCRGGGTPEERRAYFMGGWSTPQRTTAEDRRRAADQAAFEKTLSYTDASTYLDENGEPMEL</sequence>
<feature type="region of interest" description="Disordered" evidence="1">
    <location>
        <begin position="264"/>
        <end position="380"/>
    </location>
</feature>
<name>A0ABS2M7B8_9ACTN</name>
<accession>A0ABS2M7B8</accession>
<evidence type="ECO:0000313" key="2">
    <source>
        <dbReference type="EMBL" id="MBM7507088.1"/>
    </source>
</evidence>
<dbReference type="EMBL" id="JAFBBZ010000001">
    <property type="protein sequence ID" value="MBM7507088.1"/>
    <property type="molecule type" value="Genomic_DNA"/>
</dbReference>
<feature type="compositionally biased region" description="Low complexity" evidence="1">
    <location>
        <begin position="278"/>
        <end position="297"/>
    </location>
</feature>
<feature type="region of interest" description="Disordered" evidence="1">
    <location>
        <begin position="454"/>
        <end position="478"/>
    </location>
</feature>